<feature type="transmembrane region" description="Helical" evidence="12">
    <location>
        <begin position="432"/>
        <end position="456"/>
    </location>
</feature>
<dbReference type="RefSeq" id="WP_213534710.1">
    <property type="nucleotide sequence ID" value="NZ_BOVQ01000003.1"/>
</dbReference>
<feature type="transmembrane region" description="Helical" evidence="12">
    <location>
        <begin position="125"/>
        <end position="146"/>
    </location>
</feature>
<comment type="similarity">
    <text evidence="2 12">Belongs to the cytochrome ubiquinol oxidase subunit 1 family.</text>
</comment>
<keyword evidence="3 12" id="KW-0813">Transport</keyword>
<keyword evidence="11 12" id="KW-0472">Membrane</keyword>
<keyword evidence="9 12" id="KW-1133">Transmembrane helix</keyword>
<feature type="transmembrane region" description="Helical" evidence="12">
    <location>
        <begin position="346"/>
        <end position="371"/>
    </location>
</feature>
<evidence type="ECO:0000313" key="14">
    <source>
        <dbReference type="Proteomes" id="UP001595987"/>
    </source>
</evidence>
<evidence type="ECO:0000256" key="3">
    <source>
        <dbReference type="ARBA" id="ARBA00022448"/>
    </source>
</evidence>
<keyword evidence="8 12" id="KW-0249">Electron transport</keyword>
<organism evidence="13 14">
    <name type="scientific">Lactococcus nasutitermitis</name>
    <dbReference type="NCBI Taxonomy" id="1652957"/>
    <lineage>
        <taxon>Bacteria</taxon>
        <taxon>Bacillati</taxon>
        <taxon>Bacillota</taxon>
        <taxon>Bacilli</taxon>
        <taxon>Lactobacillales</taxon>
        <taxon>Streptococcaceae</taxon>
        <taxon>Lactococcus</taxon>
    </lineage>
</organism>
<evidence type="ECO:0000256" key="11">
    <source>
        <dbReference type="ARBA" id="ARBA00023136"/>
    </source>
</evidence>
<accession>A0ABV9JAP5</accession>
<comment type="subcellular location">
    <subcellularLocation>
        <location evidence="1">Cell membrane</location>
        <topology evidence="1">Multi-pass membrane protein</topology>
    </subcellularLocation>
</comment>
<evidence type="ECO:0000256" key="10">
    <source>
        <dbReference type="ARBA" id="ARBA00023004"/>
    </source>
</evidence>
<dbReference type="Pfam" id="PF01654">
    <property type="entry name" value="Cyt_bd_oxida_I"/>
    <property type="match status" value="1"/>
</dbReference>
<evidence type="ECO:0000256" key="1">
    <source>
        <dbReference type="ARBA" id="ARBA00004651"/>
    </source>
</evidence>
<feature type="transmembrane region" description="Helical" evidence="12">
    <location>
        <begin position="182"/>
        <end position="205"/>
    </location>
</feature>
<evidence type="ECO:0000256" key="8">
    <source>
        <dbReference type="ARBA" id="ARBA00022982"/>
    </source>
</evidence>
<sequence length="495" mass="55637">MFTIVNLARFQFGMTTVFHFFFVPLSVGMVFMVFLMEAIYVKTNDEKWKARTKFFGSIMLLSFAVGVVTGIIQEFQFGMNWSDYSRFVGDIFGAPLAVEALLAFFMESTFLGVWLFGWDRIGKKLHLAVIFLTWFGSTLSALWILAANSWMQNPVGYKVHGGRATLQNFGALLTNRQTILEFSHVVTAFFMVGGFVVAGIAAFQLLKKRDVDIFKPVVRLGLIVALIGSLGNFLAGDQSMLFVQQTQPMKFAAAEGITDTNGMKKGESAPWSLVAFFDEASHKEVFGVQVPYMLSILTFHQPTNKTPLKDIDQLNTYYENHFTEAFPEANPAAVKNIKNFVPPMNALFYTFRVMAGLSMLSILAAVLGLFWTRKKKPSLLETKWKLRVYGWLMYVPFLAITCGWLVTELGRYPWTVYGLFTVQESVSPNVSVASLLFSNIIYFLLFCLMGAVMIVYSVHVMRQPAQEAETSYASLDPFSKDAFDKELPKESAGEA</sequence>
<keyword evidence="4 12" id="KW-1003">Cell membrane</keyword>
<proteinExistence type="inferred from homology"/>
<evidence type="ECO:0000313" key="13">
    <source>
        <dbReference type="EMBL" id="MFC4651491.1"/>
    </source>
</evidence>
<protein>
    <submittedName>
        <fullName evidence="13">Cytochrome ubiquinol oxidase subunit I</fullName>
    </submittedName>
</protein>
<dbReference type="Proteomes" id="UP001595987">
    <property type="component" value="Unassembled WGS sequence"/>
</dbReference>
<dbReference type="InterPro" id="IPR002585">
    <property type="entry name" value="Cyt-d_ubiquinol_oxidase_su_1"/>
</dbReference>
<feature type="transmembrane region" description="Helical" evidence="12">
    <location>
        <begin position="217"/>
        <end position="235"/>
    </location>
</feature>
<evidence type="ECO:0000256" key="9">
    <source>
        <dbReference type="ARBA" id="ARBA00022989"/>
    </source>
</evidence>
<reference evidence="14" key="1">
    <citation type="journal article" date="2019" name="Int. J. Syst. Evol. Microbiol.">
        <title>The Global Catalogue of Microorganisms (GCM) 10K type strain sequencing project: providing services to taxonomists for standard genome sequencing and annotation.</title>
        <authorList>
            <consortium name="The Broad Institute Genomics Platform"/>
            <consortium name="The Broad Institute Genome Sequencing Center for Infectious Disease"/>
            <person name="Wu L."/>
            <person name="Ma J."/>
        </authorList>
    </citation>
    <scope>NUCLEOTIDE SEQUENCE [LARGE SCALE GENOMIC DNA]</scope>
    <source>
        <strain evidence="14">CCUG 63287</strain>
    </source>
</reference>
<name>A0ABV9JAP5_9LACT</name>
<evidence type="ECO:0000256" key="4">
    <source>
        <dbReference type="ARBA" id="ARBA00022475"/>
    </source>
</evidence>
<evidence type="ECO:0000256" key="7">
    <source>
        <dbReference type="ARBA" id="ARBA00022723"/>
    </source>
</evidence>
<keyword evidence="10 12" id="KW-0408">Iron</keyword>
<dbReference type="PIRSF" id="PIRSF006446">
    <property type="entry name" value="Cyt_quinol_oxidase_1"/>
    <property type="match status" value="1"/>
</dbReference>
<keyword evidence="5 12" id="KW-0349">Heme</keyword>
<feature type="transmembrane region" description="Helical" evidence="12">
    <location>
        <begin position="20"/>
        <end position="41"/>
    </location>
</feature>
<keyword evidence="7 12" id="KW-0479">Metal-binding</keyword>
<feature type="transmembrane region" description="Helical" evidence="12">
    <location>
        <begin position="391"/>
        <end position="412"/>
    </location>
</feature>
<dbReference type="PANTHER" id="PTHR30365">
    <property type="entry name" value="CYTOCHROME D UBIQUINOL OXIDASE"/>
    <property type="match status" value="1"/>
</dbReference>
<evidence type="ECO:0000256" key="6">
    <source>
        <dbReference type="ARBA" id="ARBA00022692"/>
    </source>
</evidence>
<keyword evidence="6 12" id="KW-0812">Transmembrane</keyword>
<evidence type="ECO:0000256" key="12">
    <source>
        <dbReference type="PIRNR" id="PIRNR006446"/>
    </source>
</evidence>
<comment type="caution">
    <text evidence="13">The sequence shown here is derived from an EMBL/GenBank/DDBJ whole genome shotgun (WGS) entry which is preliminary data.</text>
</comment>
<evidence type="ECO:0000256" key="2">
    <source>
        <dbReference type="ARBA" id="ARBA00009819"/>
    </source>
</evidence>
<gene>
    <name evidence="13" type="ORF">ACFO26_01025</name>
</gene>
<keyword evidence="14" id="KW-1185">Reference proteome</keyword>
<feature type="transmembrane region" description="Helical" evidence="12">
    <location>
        <begin position="92"/>
        <end position="118"/>
    </location>
</feature>
<dbReference type="PANTHER" id="PTHR30365:SF15">
    <property type="entry name" value="CYTOCHROME BD UBIQUINOL OXIDASE SUBUNIT 1"/>
    <property type="match status" value="1"/>
</dbReference>
<evidence type="ECO:0000256" key="5">
    <source>
        <dbReference type="ARBA" id="ARBA00022617"/>
    </source>
</evidence>
<feature type="transmembrane region" description="Helical" evidence="12">
    <location>
        <begin position="53"/>
        <end position="72"/>
    </location>
</feature>
<dbReference type="EMBL" id="JBHSGD010000001">
    <property type="protein sequence ID" value="MFC4651491.1"/>
    <property type="molecule type" value="Genomic_DNA"/>
</dbReference>